<dbReference type="Gene3D" id="1.10.10.10">
    <property type="entry name" value="Winged helix-like DNA-binding domain superfamily/Winged helix DNA-binding domain"/>
    <property type="match status" value="1"/>
</dbReference>
<comment type="caution">
    <text evidence="10">The sequence shown here is derived from an EMBL/GenBank/DDBJ whole genome shotgun (WGS) entry which is preliminary data.</text>
</comment>
<feature type="modified residue" description="4-aspartylphosphate" evidence="6">
    <location>
        <position position="56"/>
    </location>
</feature>
<keyword evidence="11" id="KW-1185">Reference proteome</keyword>
<dbReference type="InterPro" id="IPR001867">
    <property type="entry name" value="OmpR/PhoB-type_DNA-bd"/>
</dbReference>
<accession>A0ABU4HRK5</accession>
<dbReference type="SMART" id="SM00448">
    <property type="entry name" value="REC"/>
    <property type="match status" value="1"/>
</dbReference>
<evidence type="ECO:0000259" key="9">
    <source>
        <dbReference type="PROSITE" id="PS51755"/>
    </source>
</evidence>
<dbReference type="SUPFAM" id="SSF52172">
    <property type="entry name" value="CheY-like"/>
    <property type="match status" value="1"/>
</dbReference>
<dbReference type="InterPro" id="IPR036388">
    <property type="entry name" value="WH-like_DNA-bd_sf"/>
</dbReference>
<dbReference type="CDD" id="cd00383">
    <property type="entry name" value="trans_reg_C"/>
    <property type="match status" value="1"/>
</dbReference>
<organism evidence="10 11">
    <name type="scientific">Conexibacter stalactiti</name>
    <dbReference type="NCBI Taxonomy" id="1940611"/>
    <lineage>
        <taxon>Bacteria</taxon>
        <taxon>Bacillati</taxon>
        <taxon>Actinomycetota</taxon>
        <taxon>Thermoleophilia</taxon>
        <taxon>Solirubrobacterales</taxon>
        <taxon>Conexibacteraceae</taxon>
        <taxon>Conexibacter</taxon>
    </lineage>
</organism>
<dbReference type="InterPro" id="IPR001789">
    <property type="entry name" value="Sig_transdc_resp-reg_receiver"/>
</dbReference>
<dbReference type="EMBL" id="JAWSTH010000043">
    <property type="protein sequence ID" value="MDW5595941.1"/>
    <property type="molecule type" value="Genomic_DNA"/>
</dbReference>
<keyword evidence="1 6" id="KW-0597">Phosphoprotein</keyword>
<evidence type="ECO:0000256" key="6">
    <source>
        <dbReference type="PROSITE-ProRule" id="PRU00169"/>
    </source>
</evidence>
<reference evidence="10 11" key="2">
    <citation type="submission" date="2023-10" db="EMBL/GenBank/DDBJ databases">
        <authorList>
            <person name="Han X.F."/>
        </authorList>
    </citation>
    <scope>NUCLEOTIDE SEQUENCE [LARGE SCALE GENOMIC DNA]</scope>
    <source>
        <strain evidence="10 11">KCTC 39840</strain>
    </source>
</reference>
<evidence type="ECO:0000256" key="1">
    <source>
        <dbReference type="ARBA" id="ARBA00022553"/>
    </source>
</evidence>
<reference evidence="11" key="1">
    <citation type="submission" date="2023-07" db="EMBL/GenBank/DDBJ databases">
        <title>Conexibacter stalactiti sp. nov., isolated from stalactites in a lava cave and emended description of the genus Conexibacter.</title>
        <authorList>
            <person name="Lee S.D."/>
        </authorList>
    </citation>
    <scope>NUCLEOTIDE SEQUENCE [LARGE SCALE GENOMIC DNA]</scope>
    <source>
        <strain evidence="11">KCTC 39840</strain>
    </source>
</reference>
<feature type="domain" description="OmpR/PhoB-type" evidence="9">
    <location>
        <begin position="137"/>
        <end position="205"/>
    </location>
</feature>
<dbReference type="PANTHER" id="PTHR48111:SF1">
    <property type="entry name" value="TWO-COMPONENT RESPONSE REGULATOR ORR33"/>
    <property type="match status" value="1"/>
</dbReference>
<evidence type="ECO:0000256" key="2">
    <source>
        <dbReference type="ARBA" id="ARBA00023012"/>
    </source>
</evidence>
<evidence type="ECO:0000256" key="4">
    <source>
        <dbReference type="ARBA" id="ARBA00023125"/>
    </source>
</evidence>
<evidence type="ECO:0000259" key="8">
    <source>
        <dbReference type="PROSITE" id="PS50110"/>
    </source>
</evidence>
<dbReference type="RefSeq" id="WP_318598286.1">
    <property type="nucleotide sequence ID" value="NZ_JAWSTH010000043.1"/>
</dbReference>
<keyword evidence="5" id="KW-0804">Transcription</keyword>
<sequence length="205" mass="22886">MTDDRPMILIVEDDRTTRGFLADNLSADGFEPIGVESVAEALSTLDERYPDIVLLDLGLPDRDGLELVREIRGADGVASRLDPALPLLVLSGRANELTRVRAIERGADDILPKPFGYAELRARIHALLRRSEQRTRCGRMRVGPLEVDPAARSVRLNGRPISLSQKEFALLRTLCTDPTRVHSKDELLRNIWGYRQLGCNRKGPP</sequence>
<gene>
    <name evidence="10" type="ORF">R7226_16450</name>
</gene>
<dbReference type="InterPro" id="IPR039420">
    <property type="entry name" value="WalR-like"/>
</dbReference>
<feature type="domain" description="Response regulatory" evidence="8">
    <location>
        <begin position="7"/>
        <end position="128"/>
    </location>
</feature>
<keyword evidence="3" id="KW-0805">Transcription regulation</keyword>
<name>A0ABU4HRK5_9ACTN</name>
<dbReference type="CDD" id="cd00156">
    <property type="entry name" value="REC"/>
    <property type="match status" value="1"/>
</dbReference>
<dbReference type="PANTHER" id="PTHR48111">
    <property type="entry name" value="REGULATOR OF RPOS"/>
    <property type="match status" value="1"/>
</dbReference>
<proteinExistence type="predicted"/>
<dbReference type="PROSITE" id="PS51755">
    <property type="entry name" value="OMPR_PHOB"/>
    <property type="match status" value="1"/>
</dbReference>
<dbReference type="PROSITE" id="PS50110">
    <property type="entry name" value="RESPONSE_REGULATORY"/>
    <property type="match status" value="1"/>
</dbReference>
<evidence type="ECO:0000256" key="3">
    <source>
        <dbReference type="ARBA" id="ARBA00023015"/>
    </source>
</evidence>
<dbReference type="Proteomes" id="UP001284601">
    <property type="component" value="Unassembled WGS sequence"/>
</dbReference>
<dbReference type="Pfam" id="PF00486">
    <property type="entry name" value="Trans_reg_C"/>
    <property type="match status" value="1"/>
</dbReference>
<feature type="DNA-binding region" description="OmpR/PhoB-type" evidence="7">
    <location>
        <begin position="137"/>
        <end position="205"/>
    </location>
</feature>
<keyword evidence="2" id="KW-0902">Two-component regulatory system</keyword>
<evidence type="ECO:0000313" key="11">
    <source>
        <dbReference type="Proteomes" id="UP001284601"/>
    </source>
</evidence>
<dbReference type="Gene3D" id="3.40.50.2300">
    <property type="match status" value="1"/>
</dbReference>
<evidence type="ECO:0000256" key="5">
    <source>
        <dbReference type="ARBA" id="ARBA00023163"/>
    </source>
</evidence>
<evidence type="ECO:0000313" key="10">
    <source>
        <dbReference type="EMBL" id="MDW5595941.1"/>
    </source>
</evidence>
<evidence type="ECO:0000256" key="7">
    <source>
        <dbReference type="PROSITE-ProRule" id="PRU01091"/>
    </source>
</evidence>
<keyword evidence="4 7" id="KW-0238">DNA-binding</keyword>
<dbReference type="InterPro" id="IPR011006">
    <property type="entry name" value="CheY-like_superfamily"/>
</dbReference>
<protein>
    <submittedName>
        <fullName evidence="10">Response regulator transcription factor</fullName>
    </submittedName>
</protein>
<dbReference type="Pfam" id="PF00072">
    <property type="entry name" value="Response_reg"/>
    <property type="match status" value="1"/>
</dbReference>